<dbReference type="InterPro" id="IPR036390">
    <property type="entry name" value="WH_DNA-bd_sf"/>
</dbReference>
<dbReference type="Gene3D" id="1.10.10.10">
    <property type="entry name" value="Winged helix-like DNA-binding domain superfamily/Winged helix DNA-binding domain"/>
    <property type="match status" value="1"/>
</dbReference>
<dbReference type="CDD" id="cd07377">
    <property type="entry name" value="WHTH_GntR"/>
    <property type="match status" value="1"/>
</dbReference>
<evidence type="ECO:0000256" key="2">
    <source>
        <dbReference type="ARBA" id="ARBA00023125"/>
    </source>
</evidence>
<dbReference type="Pfam" id="PF00392">
    <property type="entry name" value="GntR"/>
    <property type="match status" value="1"/>
</dbReference>
<keyword evidence="1" id="KW-0805">Transcription regulation</keyword>
<gene>
    <name evidence="5" type="ORF">ACELLULO517_14325</name>
</gene>
<dbReference type="PROSITE" id="PS50949">
    <property type="entry name" value="HTH_GNTR"/>
    <property type="match status" value="1"/>
</dbReference>
<dbReference type="GO" id="GO:0045892">
    <property type="term" value="P:negative regulation of DNA-templated transcription"/>
    <property type="evidence" value="ECO:0007669"/>
    <property type="project" value="TreeGrafter"/>
</dbReference>
<dbReference type="EMBL" id="JAESVA010000004">
    <property type="protein sequence ID" value="MCB8881422.1"/>
    <property type="molecule type" value="Genomic_DNA"/>
</dbReference>
<organism evidence="5 6">
    <name type="scientific">Acidisoma cellulosilyticum</name>
    <dbReference type="NCBI Taxonomy" id="2802395"/>
    <lineage>
        <taxon>Bacteria</taxon>
        <taxon>Pseudomonadati</taxon>
        <taxon>Pseudomonadota</taxon>
        <taxon>Alphaproteobacteria</taxon>
        <taxon>Acetobacterales</taxon>
        <taxon>Acidocellaceae</taxon>
        <taxon>Acidisoma</taxon>
    </lineage>
</organism>
<dbReference type="SMART" id="SM00345">
    <property type="entry name" value="HTH_GNTR"/>
    <property type="match status" value="1"/>
</dbReference>
<dbReference type="InterPro" id="IPR050679">
    <property type="entry name" value="Bact_HTH_transcr_reg"/>
</dbReference>
<keyword evidence="6" id="KW-1185">Reference proteome</keyword>
<dbReference type="InterPro" id="IPR011663">
    <property type="entry name" value="UTRA"/>
</dbReference>
<proteinExistence type="predicted"/>
<feature type="domain" description="HTH gntR-type" evidence="4">
    <location>
        <begin position="30"/>
        <end position="98"/>
    </location>
</feature>
<accession>A0A963Z225</accession>
<keyword evidence="3" id="KW-0804">Transcription</keyword>
<dbReference type="GO" id="GO:0003677">
    <property type="term" value="F:DNA binding"/>
    <property type="evidence" value="ECO:0007669"/>
    <property type="project" value="UniProtKB-KW"/>
</dbReference>
<dbReference type="Proteomes" id="UP000721844">
    <property type="component" value="Unassembled WGS sequence"/>
</dbReference>
<dbReference type="SUPFAM" id="SSF64288">
    <property type="entry name" value="Chorismate lyase-like"/>
    <property type="match status" value="1"/>
</dbReference>
<keyword evidence="2" id="KW-0238">DNA-binding</keyword>
<dbReference type="AlphaFoldDB" id="A0A963Z225"/>
<dbReference type="InterPro" id="IPR000524">
    <property type="entry name" value="Tscrpt_reg_HTH_GntR"/>
</dbReference>
<name>A0A963Z225_9PROT</name>
<dbReference type="Gene3D" id="3.40.1410.10">
    <property type="entry name" value="Chorismate lyase-like"/>
    <property type="match status" value="1"/>
</dbReference>
<dbReference type="RefSeq" id="WP_227308093.1">
    <property type="nucleotide sequence ID" value="NZ_JAESVA010000004.1"/>
</dbReference>
<dbReference type="Pfam" id="PF07702">
    <property type="entry name" value="UTRA"/>
    <property type="match status" value="1"/>
</dbReference>
<evidence type="ECO:0000256" key="1">
    <source>
        <dbReference type="ARBA" id="ARBA00023015"/>
    </source>
</evidence>
<dbReference type="InterPro" id="IPR036388">
    <property type="entry name" value="WH-like_DNA-bd_sf"/>
</dbReference>
<dbReference type="PRINTS" id="PR00035">
    <property type="entry name" value="HTHGNTR"/>
</dbReference>
<dbReference type="PANTHER" id="PTHR44846:SF1">
    <property type="entry name" value="MANNOSYL-D-GLYCERATE TRANSPORT_METABOLISM SYSTEM REPRESSOR MNGR-RELATED"/>
    <property type="match status" value="1"/>
</dbReference>
<evidence type="ECO:0000313" key="6">
    <source>
        <dbReference type="Proteomes" id="UP000721844"/>
    </source>
</evidence>
<evidence type="ECO:0000313" key="5">
    <source>
        <dbReference type="EMBL" id="MCB8881422.1"/>
    </source>
</evidence>
<dbReference type="GO" id="GO:0003700">
    <property type="term" value="F:DNA-binding transcription factor activity"/>
    <property type="evidence" value="ECO:0007669"/>
    <property type="project" value="InterPro"/>
</dbReference>
<reference evidence="5 6" key="1">
    <citation type="journal article" date="2021" name="Microorganisms">
        <title>Acidisoma silvae sp. nov. and Acidisomacellulosilytica sp. nov., Two Acidophilic Bacteria Isolated from Decaying Wood, Hydrolyzing Cellulose and Producing Poly-3-hydroxybutyrate.</title>
        <authorList>
            <person name="Mieszkin S."/>
            <person name="Pouder E."/>
            <person name="Uroz S."/>
            <person name="Simon-Colin C."/>
            <person name="Alain K."/>
        </authorList>
    </citation>
    <scope>NUCLEOTIDE SEQUENCE [LARGE SCALE GENOMIC DNA]</scope>
    <source>
        <strain evidence="5 6">HW T5.17</strain>
    </source>
</reference>
<dbReference type="SMART" id="SM00866">
    <property type="entry name" value="UTRA"/>
    <property type="match status" value="1"/>
</dbReference>
<evidence type="ECO:0000259" key="4">
    <source>
        <dbReference type="PROSITE" id="PS50949"/>
    </source>
</evidence>
<comment type="caution">
    <text evidence="5">The sequence shown here is derived from an EMBL/GenBank/DDBJ whole genome shotgun (WGS) entry which is preliminary data.</text>
</comment>
<dbReference type="PANTHER" id="PTHR44846">
    <property type="entry name" value="MANNOSYL-D-GLYCERATE TRANSPORT/METABOLISM SYSTEM REPRESSOR MNGR-RELATED"/>
    <property type="match status" value="1"/>
</dbReference>
<dbReference type="SUPFAM" id="SSF46785">
    <property type="entry name" value="Winged helix' DNA-binding domain"/>
    <property type="match status" value="1"/>
</dbReference>
<evidence type="ECO:0000256" key="3">
    <source>
        <dbReference type="ARBA" id="ARBA00023163"/>
    </source>
</evidence>
<sequence>MTDVKFVGRRVAERRPSVRPRDALANAPNVPLYARVFQTLRDEILTGFYDSSGKLPAEFAIENRFLVSRITVRRAVDELQRAGLVMRSQGRPTEILPRPPALVVDVGREIESHKAEGIDMQPLVLTFTWLRPDASLAESLMLDGPDEKVLWVTRLRRRLGQPVSHTSAHMPERIGRLVSRDALNHHQLIDILRQQGQVAASADQILTAAPASHAIAELLDLPVGAPLFCLRRLTRDSDGRPMVLLNSSLRWDRFSYRMDMRQAASLAMPAPEAADELIYSL</sequence>
<dbReference type="InterPro" id="IPR028978">
    <property type="entry name" value="Chorismate_lyase_/UTRA_dom_sf"/>
</dbReference>
<protein>
    <submittedName>
        <fullName evidence="5">GntR family transcriptional regulator</fullName>
    </submittedName>
</protein>